<dbReference type="AlphaFoldDB" id="A0A366IKV0"/>
<protein>
    <recommendedName>
        <fullName evidence="3">CchlT</fullName>
    </recommendedName>
</protein>
<organism evidence="1 2">
    <name type="scientific">Brevibacterium celere</name>
    <dbReference type="NCBI Taxonomy" id="225845"/>
    <lineage>
        <taxon>Bacteria</taxon>
        <taxon>Bacillati</taxon>
        <taxon>Actinomycetota</taxon>
        <taxon>Actinomycetes</taxon>
        <taxon>Micrococcales</taxon>
        <taxon>Brevibacteriaceae</taxon>
        <taxon>Brevibacterium</taxon>
    </lineage>
</organism>
<keyword evidence="2" id="KW-1185">Reference proteome</keyword>
<comment type="caution">
    <text evidence="1">The sequence shown here is derived from an EMBL/GenBank/DDBJ whole genome shotgun (WGS) entry which is preliminary data.</text>
</comment>
<dbReference type="InterPro" id="IPR045937">
    <property type="entry name" value="DUF6357"/>
</dbReference>
<dbReference type="EMBL" id="QNSB01000003">
    <property type="protein sequence ID" value="RBP72848.1"/>
    <property type="molecule type" value="Genomic_DNA"/>
</dbReference>
<dbReference type="Proteomes" id="UP000253509">
    <property type="component" value="Unassembled WGS sequence"/>
</dbReference>
<name>A0A366IKV0_9MICO</name>
<gene>
    <name evidence="1" type="ORF">DFO65_103139</name>
</gene>
<evidence type="ECO:0000313" key="2">
    <source>
        <dbReference type="Proteomes" id="UP000253509"/>
    </source>
</evidence>
<accession>A0A366IKV0</accession>
<sequence>MSDRPADPTRTVTVFDRKAGWLPRVVREDGRLRLDFAGGSDALHDPRSFGIPITEAHLEALRNDLPRHVILWSVLRPLCDAAGIRGPLDESAAVALLDPLLLSRPDDADRHLQDTKIDRLTLVAHGADIELLEKGRVVDALHSATAGSDWKRAQEYDAQRRRAQAGVVLTQLETAILRYTGQYVHRATVPHRDPSAIDPDLLPQVLTVIGTAEAASAGMTIARDPRRGSRGTDKQDWTRMEEAVETAVREAHPGLGEDAVGTVAFLMCAEAADRARTQPYDPEAGVDGNRSRFGALIFTDDKDSEQTWRTADGFSAVEAFWEFVAQRYGTGNQVFTLEDEARSEGIQLYFYADALARIAREANGTSSYRVEYGLLDDLAHCRKMVRGFVSGGIAALEGLTHWMSDPSELEAARRRRDDRRH</sequence>
<proteinExistence type="predicted"/>
<evidence type="ECO:0008006" key="3">
    <source>
        <dbReference type="Google" id="ProtNLM"/>
    </source>
</evidence>
<reference evidence="1 2" key="1">
    <citation type="submission" date="2018-06" db="EMBL/GenBank/DDBJ databases">
        <title>Freshwater and sediment microbial communities from various areas in North America, analyzing microbe dynamics in response to fracking.</title>
        <authorList>
            <person name="Lamendella R."/>
        </authorList>
    </citation>
    <scope>NUCLEOTIDE SEQUENCE [LARGE SCALE GENOMIC DNA]</scope>
    <source>
        <strain evidence="1 2">3b_TX</strain>
    </source>
</reference>
<dbReference type="RefSeq" id="WP_220151240.1">
    <property type="nucleotide sequence ID" value="NZ_QNSB01000003.1"/>
</dbReference>
<evidence type="ECO:0000313" key="1">
    <source>
        <dbReference type="EMBL" id="RBP72848.1"/>
    </source>
</evidence>
<dbReference type="Pfam" id="PF19884">
    <property type="entry name" value="DUF6357"/>
    <property type="match status" value="1"/>
</dbReference>